<dbReference type="SUPFAM" id="SSF54593">
    <property type="entry name" value="Glyoxalase/Bleomycin resistance protein/Dihydroxybiphenyl dioxygenase"/>
    <property type="match status" value="1"/>
</dbReference>
<dbReference type="InterPro" id="IPR004360">
    <property type="entry name" value="Glyas_Fos-R_dOase_dom"/>
</dbReference>
<keyword evidence="3" id="KW-1185">Reference proteome</keyword>
<dbReference type="PANTHER" id="PTHR36437:SF2">
    <property type="entry name" value="GLYOXALASE_BLEOMYCIN RESISTANCE PROTEIN_DIOXYGENASE"/>
    <property type="match status" value="1"/>
</dbReference>
<dbReference type="InterPro" id="IPR037523">
    <property type="entry name" value="VOC_core"/>
</dbReference>
<dbReference type="PROSITE" id="PS51819">
    <property type="entry name" value="VOC"/>
    <property type="match status" value="1"/>
</dbReference>
<dbReference type="EMBL" id="ONZF01000002">
    <property type="protein sequence ID" value="SPJ23506.1"/>
    <property type="molecule type" value="Genomic_DNA"/>
</dbReference>
<sequence>MKLALVALLVPDYDPAIAFFTAIGFHLVADEDQGRKRWVVVEAPSGGRLLLARAVGDQRASIGRQSGGRVGFFLETDDFARDAARIEVAGGTFQETPRDEPYGRVAVWHDPWGNAWDLIAPASQTIALDRPPP</sequence>
<dbReference type="Pfam" id="PF00903">
    <property type="entry name" value="Glyoxalase"/>
    <property type="match status" value="1"/>
</dbReference>
<evidence type="ECO:0000313" key="2">
    <source>
        <dbReference type="EMBL" id="SPJ23506.1"/>
    </source>
</evidence>
<accession>A0A2R8BTU1</accession>
<name>A0A2R8BTU1_9RHOB</name>
<evidence type="ECO:0000259" key="1">
    <source>
        <dbReference type="PROSITE" id="PS51819"/>
    </source>
</evidence>
<dbReference type="Gene3D" id="3.10.180.10">
    <property type="entry name" value="2,3-Dihydroxybiphenyl 1,2-Dioxygenase, domain 1"/>
    <property type="match status" value="1"/>
</dbReference>
<dbReference type="Proteomes" id="UP000244912">
    <property type="component" value="Unassembled WGS sequence"/>
</dbReference>
<proteinExistence type="predicted"/>
<organism evidence="2 3">
    <name type="scientific">Palleronia abyssalis</name>
    <dbReference type="NCBI Taxonomy" id="1501240"/>
    <lineage>
        <taxon>Bacteria</taxon>
        <taxon>Pseudomonadati</taxon>
        <taxon>Pseudomonadota</taxon>
        <taxon>Alphaproteobacteria</taxon>
        <taxon>Rhodobacterales</taxon>
        <taxon>Roseobacteraceae</taxon>
        <taxon>Palleronia</taxon>
    </lineage>
</organism>
<evidence type="ECO:0000313" key="3">
    <source>
        <dbReference type="Proteomes" id="UP000244912"/>
    </source>
</evidence>
<dbReference type="InterPro" id="IPR029068">
    <property type="entry name" value="Glyas_Bleomycin-R_OHBP_Dase"/>
</dbReference>
<dbReference type="AlphaFoldDB" id="A0A2R8BTU1"/>
<dbReference type="PANTHER" id="PTHR36437">
    <property type="entry name" value="GLYOXALASE/BLEOMYCIN RESISTANCE PROTEIN/DIOXYGENASE"/>
    <property type="match status" value="1"/>
</dbReference>
<reference evidence="2 3" key="1">
    <citation type="submission" date="2018-03" db="EMBL/GenBank/DDBJ databases">
        <authorList>
            <person name="Keele B.F."/>
        </authorList>
    </citation>
    <scope>NUCLEOTIDE SEQUENCE [LARGE SCALE GENOMIC DNA]</scope>
    <source>
        <strain evidence="2 3">CECT 8504</strain>
    </source>
</reference>
<dbReference type="OrthoDB" id="9794917at2"/>
<protein>
    <recommendedName>
        <fullName evidence="1">VOC domain-containing protein</fullName>
    </recommendedName>
</protein>
<feature type="domain" description="VOC" evidence="1">
    <location>
        <begin position="2"/>
        <end position="121"/>
    </location>
</feature>
<dbReference type="RefSeq" id="WP_108893332.1">
    <property type="nucleotide sequence ID" value="NZ_ONZF01000002.1"/>
</dbReference>
<gene>
    <name evidence="2" type="ORF">PAA8504_01318</name>
</gene>